<sequence>MTLRAFADEQALKSRTKKEILADKLTDMVLTGLLRDGDELPSERELAQLFGVSRETVRGALAQLTAHGLAKVSHGSKSRICANEAVIERFQHHPGHRQEADVNRHDVDSVFESRLVIEAAIARRAARYIDDDGLKELDRLLEAQSQLFDSPVHFQLSDQNFHKLISEYAHNDILLRYSEELYAYGLNIRRQVMVETGSIEQSFREHGRIVEALRAGDPDAAERAMLSHLDSVYRTTREKLDVIG</sequence>
<keyword evidence="1" id="KW-0805">Transcription regulation</keyword>
<organism evidence="5 6">
    <name type="scientific">Halomonas organivorans</name>
    <dbReference type="NCBI Taxonomy" id="257772"/>
    <lineage>
        <taxon>Bacteria</taxon>
        <taxon>Pseudomonadati</taxon>
        <taxon>Pseudomonadota</taxon>
        <taxon>Gammaproteobacteria</taxon>
        <taxon>Oceanospirillales</taxon>
        <taxon>Halomonadaceae</taxon>
        <taxon>Halomonas</taxon>
    </lineage>
</organism>
<dbReference type="AlphaFoldDB" id="A0A7W5C344"/>
<reference evidence="5 6" key="1">
    <citation type="submission" date="2020-08" db="EMBL/GenBank/DDBJ databases">
        <title>Genomic Encyclopedia of Type Strains, Phase III (KMG-III): the genomes of soil and plant-associated and newly described type strains.</title>
        <authorList>
            <person name="Whitman W."/>
        </authorList>
    </citation>
    <scope>NUCLEOTIDE SEQUENCE [LARGE SCALE GENOMIC DNA]</scope>
    <source>
        <strain evidence="5 6">CECT 5995</strain>
    </source>
</reference>
<keyword evidence="6" id="KW-1185">Reference proteome</keyword>
<name>A0A7W5C344_9GAMM</name>
<dbReference type="InterPro" id="IPR011711">
    <property type="entry name" value="GntR_C"/>
</dbReference>
<evidence type="ECO:0000313" key="5">
    <source>
        <dbReference type="EMBL" id="MBB3143499.1"/>
    </source>
</evidence>
<dbReference type="InterPro" id="IPR036390">
    <property type="entry name" value="WH_DNA-bd_sf"/>
</dbReference>
<keyword evidence="2 5" id="KW-0238">DNA-binding</keyword>
<dbReference type="PANTHER" id="PTHR43537:SF5">
    <property type="entry name" value="UXU OPERON TRANSCRIPTIONAL REGULATOR"/>
    <property type="match status" value="1"/>
</dbReference>
<comment type="caution">
    <text evidence="5">The sequence shown here is derived from an EMBL/GenBank/DDBJ whole genome shotgun (WGS) entry which is preliminary data.</text>
</comment>
<accession>A0A7W5C344</accession>
<dbReference type="SMART" id="SM00895">
    <property type="entry name" value="FCD"/>
    <property type="match status" value="1"/>
</dbReference>
<gene>
    <name evidence="5" type="ORF">FHR96_004422</name>
</gene>
<dbReference type="Pfam" id="PF00392">
    <property type="entry name" value="GntR"/>
    <property type="match status" value="1"/>
</dbReference>
<dbReference type="EMBL" id="JACHXM010000052">
    <property type="protein sequence ID" value="MBB3143499.1"/>
    <property type="molecule type" value="Genomic_DNA"/>
</dbReference>
<dbReference type="InterPro" id="IPR008920">
    <property type="entry name" value="TF_FadR/GntR_C"/>
</dbReference>
<dbReference type="SUPFAM" id="SSF46785">
    <property type="entry name" value="Winged helix' DNA-binding domain"/>
    <property type="match status" value="1"/>
</dbReference>
<dbReference type="Gene3D" id="1.20.120.530">
    <property type="entry name" value="GntR ligand-binding domain-like"/>
    <property type="match status" value="1"/>
</dbReference>
<evidence type="ECO:0000256" key="3">
    <source>
        <dbReference type="ARBA" id="ARBA00023163"/>
    </source>
</evidence>
<protein>
    <submittedName>
        <fullName evidence="5">DNA-binding FadR family transcriptional regulator</fullName>
    </submittedName>
</protein>
<dbReference type="Proteomes" id="UP000525987">
    <property type="component" value="Unassembled WGS sequence"/>
</dbReference>
<dbReference type="CDD" id="cd07377">
    <property type="entry name" value="WHTH_GntR"/>
    <property type="match status" value="1"/>
</dbReference>
<evidence type="ECO:0000256" key="1">
    <source>
        <dbReference type="ARBA" id="ARBA00023015"/>
    </source>
</evidence>
<dbReference type="PRINTS" id="PR00035">
    <property type="entry name" value="HTHGNTR"/>
</dbReference>
<evidence type="ECO:0000259" key="4">
    <source>
        <dbReference type="PROSITE" id="PS50949"/>
    </source>
</evidence>
<proteinExistence type="predicted"/>
<evidence type="ECO:0000256" key="2">
    <source>
        <dbReference type="ARBA" id="ARBA00023125"/>
    </source>
</evidence>
<dbReference type="SUPFAM" id="SSF48008">
    <property type="entry name" value="GntR ligand-binding domain-like"/>
    <property type="match status" value="1"/>
</dbReference>
<dbReference type="InterPro" id="IPR000524">
    <property type="entry name" value="Tscrpt_reg_HTH_GntR"/>
</dbReference>
<dbReference type="RefSeq" id="WP_183389809.1">
    <property type="nucleotide sequence ID" value="NZ_JACHXM010000052.1"/>
</dbReference>
<evidence type="ECO:0000313" key="6">
    <source>
        <dbReference type="Proteomes" id="UP000525987"/>
    </source>
</evidence>
<dbReference type="GO" id="GO:0003700">
    <property type="term" value="F:DNA-binding transcription factor activity"/>
    <property type="evidence" value="ECO:0007669"/>
    <property type="project" value="InterPro"/>
</dbReference>
<dbReference type="Gene3D" id="1.10.10.10">
    <property type="entry name" value="Winged helix-like DNA-binding domain superfamily/Winged helix DNA-binding domain"/>
    <property type="match status" value="1"/>
</dbReference>
<dbReference type="GO" id="GO:0003677">
    <property type="term" value="F:DNA binding"/>
    <property type="evidence" value="ECO:0007669"/>
    <property type="project" value="UniProtKB-KW"/>
</dbReference>
<dbReference type="InterPro" id="IPR036388">
    <property type="entry name" value="WH-like_DNA-bd_sf"/>
</dbReference>
<dbReference type="PANTHER" id="PTHR43537">
    <property type="entry name" value="TRANSCRIPTIONAL REGULATOR, GNTR FAMILY"/>
    <property type="match status" value="1"/>
</dbReference>
<keyword evidence="3" id="KW-0804">Transcription</keyword>
<feature type="domain" description="HTH gntR-type" evidence="4">
    <location>
        <begin position="15"/>
        <end position="83"/>
    </location>
</feature>
<dbReference type="Pfam" id="PF07729">
    <property type="entry name" value="FCD"/>
    <property type="match status" value="1"/>
</dbReference>
<dbReference type="SMART" id="SM00345">
    <property type="entry name" value="HTH_GNTR"/>
    <property type="match status" value="1"/>
</dbReference>
<dbReference type="PROSITE" id="PS50949">
    <property type="entry name" value="HTH_GNTR"/>
    <property type="match status" value="1"/>
</dbReference>